<gene>
    <name evidence="1" type="ORF">IAC53_03280</name>
</gene>
<proteinExistence type="predicted"/>
<protein>
    <submittedName>
        <fullName evidence="1">Uncharacterized protein</fullName>
    </submittedName>
</protein>
<evidence type="ECO:0000313" key="2">
    <source>
        <dbReference type="Proteomes" id="UP000824071"/>
    </source>
</evidence>
<reference evidence="1" key="2">
    <citation type="journal article" date="2021" name="PeerJ">
        <title>Extensive microbial diversity within the chicken gut microbiome revealed by metagenomics and culture.</title>
        <authorList>
            <person name="Gilroy R."/>
            <person name="Ravi A."/>
            <person name="Getino M."/>
            <person name="Pursley I."/>
            <person name="Horton D.L."/>
            <person name="Alikhan N.F."/>
            <person name="Baker D."/>
            <person name="Gharbi K."/>
            <person name="Hall N."/>
            <person name="Watson M."/>
            <person name="Adriaenssens E.M."/>
            <person name="Foster-Nyarko E."/>
            <person name="Jarju S."/>
            <person name="Secka A."/>
            <person name="Antonio M."/>
            <person name="Oren A."/>
            <person name="Chaudhuri R.R."/>
            <person name="La Ragione R."/>
            <person name="Hildebrand F."/>
            <person name="Pallen M.J."/>
        </authorList>
    </citation>
    <scope>NUCLEOTIDE SEQUENCE</scope>
    <source>
        <strain evidence="1">ChiGjej1B1-19959</strain>
    </source>
</reference>
<reference evidence="1" key="1">
    <citation type="submission" date="2020-10" db="EMBL/GenBank/DDBJ databases">
        <authorList>
            <person name="Gilroy R."/>
        </authorList>
    </citation>
    <scope>NUCLEOTIDE SEQUENCE</scope>
    <source>
        <strain evidence="1">ChiGjej1B1-19959</strain>
    </source>
</reference>
<name>A0A9D1IEL6_9FIRM</name>
<organism evidence="1 2">
    <name type="scientific">Candidatus Fimenecus excrementigallinarum</name>
    <dbReference type="NCBI Taxonomy" id="2840816"/>
    <lineage>
        <taxon>Bacteria</taxon>
        <taxon>Bacillati</taxon>
        <taxon>Bacillota</taxon>
        <taxon>Clostridia</taxon>
        <taxon>Candidatus Fimenecus</taxon>
    </lineage>
</organism>
<dbReference type="EMBL" id="DVMW01000024">
    <property type="protein sequence ID" value="HIU35613.1"/>
    <property type="molecule type" value="Genomic_DNA"/>
</dbReference>
<comment type="caution">
    <text evidence="1">The sequence shown here is derived from an EMBL/GenBank/DDBJ whole genome shotgun (WGS) entry which is preliminary data.</text>
</comment>
<evidence type="ECO:0000313" key="1">
    <source>
        <dbReference type="EMBL" id="HIU35613.1"/>
    </source>
</evidence>
<dbReference type="AlphaFoldDB" id="A0A9D1IEL6"/>
<dbReference type="Proteomes" id="UP000824071">
    <property type="component" value="Unassembled WGS sequence"/>
</dbReference>
<accession>A0A9D1IEL6</accession>
<sequence>MTQTLLSTDAHLLRASEKTNLAVSFSVPAHTKRLDIRFSYAPKTLDGEAARPLIEACLQRDAGEFAAQYPDWTHFLPLKNLVTVSLDDPNGFRGCAHRQDDVQAHFLTEDAASPGFLPGKLPAGVWRVMLNIHALVTQSCDCTLKVDAEVDEHGR</sequence>